<comment type="caution">
    <text evidence="10">The sequence shown here is derived from an EMBL/GenBank/DDBJ whole genome shotgun (WGS) entry which is preliminary data.</text>
</comment>
<dbReference type="AlphaFoldDB" id="A0A813BWM3"/>
<dbReference type="InterPro" id="IPR000595">
    <property type="entry name" value="cNMP-bd_dom"/>
</dbReference>
<gene>
    <name evidence="10" type="primary">AKT2</name>
    <name evidence="10" type="ORF">SNEC2469_LOCUS32393</name>
</gene>
<dbReference type="InterPro" id="IPR045319">
    <property type="entry name" value="KAT/AKT"/>
</dbReference>
<keyword evidence="4 8" id="KW-0812">Transmembrane</keyword>
<dbReference type="Proteomes" id="UP000601435">
    <property type="component" value="Unassembled WGS sequence"/>
</dbReference>
<dbReference type="InterPro" id="IPR018490">
    <property type="entry name" value="cNMP-bd_dom_sf"/>
</dbReference>
<dbReference type="Gene3D" id="1.10.287.70">
    <property type="match status" value="1"/>
</dbReference>
<dbReference type="GO" id="GO:0016020">
    <property type="term" value="C:membrane"/>
    <property type="evidence" value="ECO:0007669"/>
    <property type="project" value="UniProtKB-SubCell"/>
</dbReference>
<reference evidence="10" key="1">
    <citation type="submission" date="2021-02" db="EMBL/GenBank/DDBJ databases">
        <authorList>
            <person name="Dougan E. K."/>
            <person name="Rhodes N."/>
            <person name="Thang M."/>
            <person name="Chan C."/>
        </authorList>
    </citation>
    <scope>NUCLEOTIDE SEQUENCE</scope>
</reference>
<organism evidence="10 11">
    <name type="scientific">Symbiodinium necroappetens</name>
    <dbReference type="NCBI Taxonomy" id="1628268"/>
    <lineage>
        <taxon>Eukaryota</taxon>
        <taxon>Sar</taxon>
        <taxon>Alveolata</taxon>
        <taxon>Dinophyceae</taxon>
        <taxon>Suessiales</taxon>
        <taxon>Symbiodiniaceae</taxon>
        <taxon>Symbiodinium</taxon>
    </lineage>
</organism>
<feature type="transmembrane region" description="Helical" evidence="8">
    <location>
        <begin position="273"/>
        <end position="292"/>
    </location>
</feature>
<dbReference type="OrthoDB" id="412202at2759"/>
<dbReference type="GO" id="GO:0005249">
    <property type="term" value="F:voltage-gated potassium channel activity"/>
    <property type="evidence" value="ECO:0007669"/>
    <property type="project" value="InterPro"/>
</dbReference>
<feature type="transmembrane region" description="Helical" evidence="8">
    <location>
        <begin position="429"/>
        <end position="449"/>
    </location>
</feature>
<evidence type="ECO:0000256" key="3">
    <source>
        <dbReference type="ARBA" id="ARBA00022448"/>
    </source>
</evidence>
<proteinExistence type="inferred from homology"/>
<protein>
    <submittedName>
        <fullName evidence="10">AKT2 protein</fullName>
    </submittedName>
</protein>
<keyword evidence="3" id="KW-0813">Transport</keyword>
<dbReference type="PANTHER" id="PTHR45743:SF2">
    <property type="entry name" value="POTASSIUM CHANNEL AKT1"/>
    <property type="match status" value="1"/>
</dbReference>
<sequence>MVLPAVRLGEYVSRRLEEMKNDVFKSIQVLLAEQLNEVCKDLESFATDQLQDDKKPEAEEEWEAEIWKVSPEDSELDWPAAELSDSRVASPAALDDYSSFESEEGREVSFRDIAEKGDLSEGPTYSFGTSPLHQIWNSEDLHSRSGVSKSSAGMTGMGQDFVGRLTQKSTLRSGMEVQEHGRLLQKAVMRPGCKRCLVWDAVCIIAIVHDALMIPVLSAFPIERVGLPRRLEIASSIIWTMDLFVTFLRGFLDVRTGFVEMRIRNIAWNYITHWFVADLSMIVIDAVSLFAIEDDTLEALTLLRLLRNIRLLRLLKMSDRFTLLRELFSSLEYELEWTSVYLATFMGILQHLGVIALLCHFTGCAWYGLGGMTTADATWVKDHAELRGLHVNGSGGSVMYMYATSVHWSLTQFTPAAMDVVATNTPERIFSVVICLGGLIAFSFFLGTINQSFAKLRSLTAQDTRQRKLVRRYVADKHVSADLSSEILACIRQRGLGKAMGKIVFSDIKAFESLPHRLMRRLQEEVGIPVLEKHGMFKYLTYLSISDVSRTCHSALTEQSIVYGEEVFQAGSVSTGMYLLQSGHLAYTWEASPHILEDVLPDQRASEAALWVRWEHRGRMACADQSCHLFQVSLNAFHKIMDRSDQKSLCAMYARNFSRALEDHDKHCPVTDLFGDDEIVTKLLQPIRIWQAGIISLMPTSNSEMQARAAFLAWKSLTRTTRESRSAGKARWHHALHVSGRWGR</sequence>
<keyword evidence="11" id="KW-1185">Reference proteome</keyword>
<comment type="similarity">
    <text evidence="2">Belongs to the potassium channel family. Plant (TC 1.A.1.4) subfamily.</text>
</comment>
<dbReference type="Gene3D" id="2.60.120.10">
    <property type="entry name" value="Jelly Rolls"/>
    <property type="match status" value="1"/>
</dbReference>
<keyword evidence="6" id="KW-0406">Ion transport</keyword>
<dbReference type="SUPFAM" id="SSF51206">
    <property type="entry name" value="cAMP-binding domain-like"/>
    <property type="match status" value="1"/>
</dbReference>
<keyword evidence="5 8" id="KW-1133">Transmembrane helix</keyword>
<evidence type="ECO:0000256" key="1">
    <source>
        <dbReference type="ARBA" id="ARBA00004141"/>
    </source>
</evidence>
<evidence type="ECO:0000259" key="9">
    <source>
        <dbReference type="PROSITE" id="PS50042"/>
    </source>
</evidence>
<evidence type="ECO:0000256" key="7">
    <source>
        <dbReference type="ARBA" id="ARBA00023136"/>
    </source>
</evidence>
<comment type="subcellular location">
    <subcellularLocation>
        <location evidence="1">Membrane</location>
        <topology evidence="1">Multi-pass membrane protein</topology>
    </subcellularLocation>
</comment>
<dbReference type="EMBL" id="CAJNJA010081874">
    <property type="protein sequence ID" value="CAE7930966.1"/>
    <property type="molecule type" value="Genomic_DNA"/>
</dbReference>
<dbReference type="InterPro" id="IPR014710">
    <property type="entry name" value="RmlC-like_jellyroll"/>
</dbReference>
<dbReference type="Pfam" id="PF00520">
    <property type="entry name" value="Ion_trans"/>
    <property type="match status" value="1"/>
</dbReference>
<evidence type="ECO:0000256" key="6">
    <source>
        <dbReference type="ARBA" id="ARBA00023065"/>
    </source>
</evidence>
<evidence type="ECO:0000256" key="4">
    <source>
        <dbReference type="ARBA" id="ARBA00022692"/>
    </source>
</evidence>
<dbReference type="InterPro" id="IPR005821">
    <property type="entry name" value="Ion_trans_dom"/>
</dbReference>
<accession>A0A813BWM3</accession>
<evidence type="ECO:0000256" key="5">
    <source>
        <dbReference type="ARBA" id="ARBA00022989"/>
    </source>
</evidence>
<dbReference type="PROSITE" id="PS50042">
    <property type="entry name" value="CNMP_BINDING_3"/>
    <property type="match status" value="1"/>
</dbReference>
<dbReference type="SUPFAM" id="SSF81324">
    <property type="entry name" value="Voltage-gated potassium channels"/>
    <property type="match status" value="1"/>
</dbReference>
<dbReference type="PANTHER" id="PTHR45743">
    <property type="entry name" value="POTASSIUM CHANNEL AKT1"/>
    <property type="match status" value="1"/>
</dbReference>
<evidence type="ECO:0000313" key="10">
    <source>
        <dbReference type="EMBL" id="CAE7930966.1"/>
    </source>
</evidence>
<feature type="domain" description="Cyclic nucleotide-binding" evidence="9">
    <location>
        <begin position="536"/>
        <end position="641"/>
    </location>
</feature>
<name>A0A813BWM3_9DINO</name>
<evidence type="ECO:0000256" key="8">
    <source>
        <dbReference type="SAM" id="Phobius"/>
    </source>
</evidence>
<keyword evidence="7 8" id="KW-0472">Membrane</keyword>
<evidence type="ECO:0000256" key="2">
    <source>
        <dbReference type="ARBA" id="ARBA00007929"/>
    </source>
</evidence>
<evidence type="ECO:0000313" key="11">
    <source>
        <dbReference type="Proteomes" id="UP000601435"/>
    </source>
</evidence>
<feature type="transmembrane region" description="Helical" evidence="8">
    <location>
        <begin position="196"/>
        <end position="221"/>
    </location>
</feature>
<feature type="transmembrane region" description="Helical" evidence="8">
    <location>
        <begin position="340"/>
        <end position="369"/>
    </location>
</feature>